<dbReference type="Proteomes" id="UP001434883">
    <property type="component" value="Unassembled WGS sequence"/>
</dbReference>
<dbReference type="EMBL" id="JAHRIN010010261">
    <property type="protein sequence ID" value="MEQ2195099.1"/>
    <property type="molecule type" value="Genomic_DNA"/>
</dbReference>
<protein>
    <recommendedName>
        <fullName evidence="3">FLYWCH-type domain-containing protein</fullName>
    </recommendedName>
</protein>
<reference evidence="1 2" key="1">
    <citation type="submission" date="2021-06" db="EMBL/GenBank/DDBJ databases">
        <authorList>
            <person name="Palmer J.M."/>
        </authorList>
    </citation>
    <scope>NUCLEOTIDE SEQUENCE [LARGE SCALE GENOMIC DNA]</scope>
    <source>
        <strain evidence="1 2">XC_2019</strain>
        <tissue evidence="1">Muscle</tissue>
    </source>
</reference>
<gene>
    <name evidence="1" type="ORF">XENOCAPTIV_007517</name>
</gene>
<evidence type="ECO:0000313" key="1">
    <source>
        <dbReference type="EMBL" id="MEQ2195099.1"/>
    </source>
</evidence>
<accession>A0ABV0QH07</accession>
<name>A0ABV0QH07_9TELE</name>
<evidence type="ECO:0000313" key="2">
    <source>
        <dbReference type="Proteomes" id="UP001434883"/>
    </source>
</evidence>
<sequence>MPWLAEPAKRVSLSTVKEVPYQYGLKGHSEGKKSLLKINRKRQNGVYKCQVKEHNPKCKTWVWQQQVGHKTVAITSKEHYVEISNISRNQTGSSSLGTEPLMISGR</sequence>
<keyword evidence="2" id="KW-1185">Reference proteome</keyword>
<proteinExistence type="predicted"/>
<comment type="caution">
    <text evidence="1">The sequence shown here is derived from an EMBL/GenBank/DDBJ whole genome shotgun (WGS) entry which is preliminary data.</text>
</comment>
<evidence type="ECO:0008006" key="3">
    <source>
        <dbReference type="Google" id="ProtNLM"/>
    </source>
</evidence>
<organism evidence="1 2">
    <name type="scientific">Xenoophorus captivus</name>
    <dbReference type="NCBI Taxonomy" id="1517983"/>
    <lineage>
        <taxon>Eukaryota</taxon>
        <taxon>Metazoa</taxon>
        <taxon>Chordata</taxon>
        <taxon>Craniata</taxon>
        <taxon>Vertebrata</taxon>
        <taxon>Euteleostomi</taxon>
        <taxon>Actinopterygii</taxon>
        <taxon>Neopterygii</taxon>
        <taxon>Teleostei</taxon>
        <taxon>Neoteleostei</taxon>
        <taxon>Acanthomorphata</taxon>
        <taxon>Ovalentaria</taxon>
        <taxon>Atherinomorphae</taxon>
        <taxon>Cyprinodontiformes</taxon>
        <taxon>Goodeidae</taxon>
        <taxon>Xenoophorus</taxon>
    </lineage>
</organism>